<evidence type="ECO:0000256" key="3">
    <source>
        <dbReference type="ARBA" id="ARBA00023224"/>
    </source>
</evidence>
<dbReference type="PANTHER" id="PTHR32089">
    <property type="entry name" value="METHYL-ACCEPTING CHEMOTAXIS PROTEIN MCPB"/>
    <property type="match status" value="1"/>
</dbReference>
<dbReference type="SMART" id="SM00283">
    <property type="entry name" value="MA"/>
    <property type="match status" value="1"/>
</dbReference>
<dbReference type="EMBL" id="MJMI01000099">
    <property type="protein sequence ID" value="OLQ90094.1"/>
    <property type="molecule type" value="Genomic_DNA"/>
</dbReference>
<evidence type="ECO:0000256" key="5">
    <source>
        <dbReference type="PROSITE-ProRule" id="PRU00284"/>
    </source>
</evidence>
<evidence type="ECO:0000256" key="4">
    <source>
        <dbReference type="ARBA" id="ARBA00029447"/>
    </source>
</evidence>
<feature type="transmembrane region" description="Helical" evidence="6">
    <location>
        <begin position="6"/>
        <end position="31"/>
    </location>
</feature>
<keyword evidence="2" id="KW-1003">Cell membrane</keyword>
<evidence type="ECO:0000259" key="8">
    <source>
        <dbReference type="PROSITE" id="PS50192"/>
    </source>
</evidence>
<protein>
    <recommendedName>
        <fullName evidence="11">Methyl-accepting chemotaxis protein</fullName>
    </recommendedName>
</protein>
<keyword evidence="10" id="KW-1185">Reference proteome</keyword>
<feature type="transmembrane region" description="Helical" evidence="6">
    <location>
        <begin position="184"/>
        <end position="206"/>
    </location>
</feature>
<evidence type="ECO:0000313" key="9">
    <source>
        <dbReference type="EMBL" id="OLQ90094.1"/>
    </source>
</evidence>
<evidence type="ECO:0000256" key="6">
    <source>
        <dbReference type="SAM" id="Phobius"/>
    </source>
</evidence>
<dbReference type="PROSITE" id="PS50111">
    <property type="entry name" value="CHEMOTAXIS_TRANSDUC_2"/>
    <property type="match status" value="1"/>
</dbReference>
<feature type="domain" description="Methyl-accepting transducer" evidence="7">
    <location>
        <begin position="266"/>
        <end position="502"/>
    </location>
</feature>
<keyword evidence="3 5" id="KW-0807">Transducer</keyword>
<keyword evidence="6" id="KW-1133">Transmembrane helix</keyword>
<dbReference type="RefSeq" id="WP_075650031.1">
    <property type="nucleotide sequence ID" value="NZ_AP019657.1"/>
</dbReference>
<dbReference type="PANTHER" id="PTHR32089:SF33">
    <property type="entry name" value="TOXIN COREGULATED PILUS BIOSYNTHESIS PROTEIN I"/>
    <property type="match status" value="1"/>
</dbReference>
<dbReference type="CDD" id="cd11386">
    <property type="entry name" value="MCP_signal"/>
    <property type="match status" value="1"/>
</dbReference>
<dbReference type="PROSITE" id="PS50192">
    <property type="entry name" value="T_SNARE"/>
    <property type="match status" value="1"/>
</dbReference>
<dbReference type="SUPFAM" id="SSF58104">
    <property type="entry name" value="Methyl-accepting chemotaxis protein (MCP) signaling domain"/>
    <property type="match status" value="1"/>
</dbReference>
<dbReference type="InterPro" id="IPR004089">
    <property type="entry name" value="MCPsignal_dom"/>
</dbReference>
<feature type="domain" description="T-SNARE coiled-coil homology" evidence="8">
    <location>
        <begin position="453"/>
        <end position="515"/>
    </location>
</feature>
<keyword evidence="6" id="KW-0472">Membrane</keyword>
<gene>
    <name evidence="9" type="ORF">BIY21_14045</name>
</gene>
<keyword evidence="2" id="KW-0997">Cell inner membrane</keyword>
<comment type="subcellular location">
    <subcellularLocation>
        <location evidence="1">Cell inner membrane</location>
        <topology evidence="1">Multi-pass membrane protein</topology>
    </subcellularLocation>
</comment>
<dbReference type="Pfam" id="PF00015">
    <property type="entry name" value="MCPsignal"/>
    <property type="match status" value="1"/>
</dbReference>
<dbReference type="Gene3D" id="1.10.287.950">
    <property type="entry name" value="Methyl-accepting chemotaxis protein"/>
    <property type="match status" value="1"/>
</dbReference>
<evidence type="ECO:0000313" key="10">
    <source>
        <dbReference type="Proteomes" id="UP000186206"/>
    </source>
</evidence>
<sequence>MLNNISIRYLVLFPALLMGICLASMSAYSFYSIKNNVESLNGKFVEVLGEEELIAKVIEDTYKIRLILTSSSFVHNDNYLSDVESWFSGINKSLSSLQKIDAIKSYVSETSSQVEKYAYFARNLYSEKSKYERGDSSQADWQRFDEEATAAGNNMVSSVFALSDLIKKSAENEIEHSYVDLNRMIVISVGLCLFVFSSITVAAYFLSKQIVKPIISAQCNINLLANGNLSDIDLDCNGTNEVFVLNNDLQKSCVNLSSTVQSLLTVSDEVAAASTELSTIMEESENNAHRENNEVLLVASAINELSSTADNVRDNAVAADVKSREIEEITEKGVTIFNESFEANKDVSMGLSEMADIVHSVKNQSDKISTVIDVIRSISEQTNLLALNAAIEAARAGESGRGFAVVADEVRMLAKRTSDSTTEIQSIIEELQLQSESAMVSMDTCLSLVERNQELAQEVNSALYSIATSITEITEINTLVATASEQQSQVTMELNSNINNISEIINMNAAGITQSVSASRQLSELAESQKQQLSFFSVS</sequence>
<evidence type="ECO:0008006" key="11">
    <source>
        <dbReference type="Google" id="ProtNLM"/>
    </source>
</evidence>
<evidence type="ECO:0000259" key="7">
    <source>
        <dbReference type="PROSITE" id="PS50111"/>
    </source>
</evidence>
<name>A0ABX3FDQ1_9VIBR</name>
<dbReference type="Proteomes" id="UP000186206">
    <property type="component" value="Unassembled WGS sequence"/>
</dbReference>
<evidence type="ECO:0000256" key="1">
    <source>
        <dbReference type="ARBA" id="ARBA00004429"/>
    </source>
</evidence>
<reference evidence="9 10" key="1">
    <citation type="submission" date="2016-09" db="EMBL/GenBank/DDBJ databases">
        <title>Genomic Taxonomy of the Vibrionaceae.</title>
        <authorList>
            <person name="Gonzalez-Castillo A."/>
            <person name="Gomez-Gil B."/>
            <person name="Enciso-Ibarra K."/>
        </authorList>
    </citation>
    <scope>NUCLEOTIDE SEQUENCE [LARGE SCALE GENOMIC DNA]</scope>
    <source>
        <strain evidence="9 10">CAIM 1731</strain>
    </source>
</reference>
<evidence type="ECO:0000256" key="2">
    <source>
        <dbReference type="ARBA" id="ARBA00022519"/>
    </source>
</evidence>
<comment type="similarity">
    <text evidence="4">Belongs to the methyl-accepting chemotaxis (MCP) protein family.</text>
</comment>
<accession>A0ABX3FDQ1</accession>
<dbReference type="InterPro" id="IPR000727">
    <property type="entry name" value="T_SNARE_dom"/>
</dbReference>
<proteinExistence type="inferred from homology"/>
<organism evidence="9 10">
    <name type="scientific">Vibrio ponticus</name>
    <dbReference type="NCBI Taxonomy" id="265668"/>
    <lineage>
        <taxon>Bacteria</taxon>
        <taxon>Pseudomonadati</taxon>
        <taxon>Pseudomonadota</taxon>
        <taxon>Gammaproteobacteria</taxon>
        <taxon>Vibrionales</taxon>
        <taxon>Vibrionaceae</taxon>
        <taxon>Vibrio</taxon>
    </lineage>
</organism>
<comment type="caution">
    <text evidence="9">The sequence shown here is derived from an EMBL/GenBank/DDBJ whole genome shotgun (WGS) entry which is preliminary data.</text>
</comment>
<keyword evidence="6" id="KW-0812">Transmembrane</keyword>